<keyword evidence="2" id="KW-1185">Reference proteome</keyword>
<comment type="caution">
    <text evidence="1">The sequence shown here is derived from an EMBL/GenBank/DDBJ whole genome shotgun (WGS) entry which is preliminary data.</text>
</comment>
<name>A0AAV0RY71_9ROSI</name>
<reference evidence="1" key="1">
    <citation type="submission" date="2022-08" db="EMBL/GenBank/DDBJ databases">
        <authorList>
            <person name="Gutierrez-Valencia J."/>
        </authorList>
    </citation>
    <scope>NUCLEOTIDE SEQUENCE</scope>
</reference>
<sequence length="78" mass="8437">MMCDSKGGRIWTAEERDCGGGIIERQAKGKENRSPLLLSTPPWGPTDLVSLADAGEEVASVFDEIHFALIYDVLTVDG</sequence>
<dbReference type="Proteomes" id="UP001154282">
    <property type="component" value="Unassembled WGS sequence"/>
</dbReference>
<organism evidence="1 2">
    <name type="scientific">Linum tenue</name>
    <dbReference type="NCBI Taxonomy" id="586396"/>
    <lineage>
        <taxon>Eukaryota</taxon>
        <taxon>Viridiplantae</taxon>
        <taxon>Streptophyta</taxon>
        <taxon>Embryophyta</taxon>
        <taxon>Tracheophyta</taxon>
        <taxon>Spermatophyta</taxon>
        <taxon>Magnoliopsida</taxon>
        <taxon>eudicotyledons</taxon>
        <taxon>Gunneridae</taxon>
        <taxon>Pentapetalae</taxon>
        <taxon>rosids</taxon>
        <taxon>fabids</taxon>
        <taxon>Malpighiales</taxon>
        <taxon>Linaceae</taxon>
        <taxon>Linum</taxon>
    </lineage>
</organism>
<evidence type="ECO:0000313" key="1">
    <source>
        <dbReference type="EMBL" id="CAI0625806.1"/>
    </source>
</evidence>
<proteinExistence type="predicted"/>
<dbReference type="EMBL" id="CAMGYJ010000011">
    <property type="protein sequence ID" value="CAI0625806.1"/>
    <property type="molecule type" value="Genomic_DNA"/>
</dbReference>
<protein>
    <submittedName>
        <fullName evidence="1">Uncharacterized protein</fullName>
    </submittedName>
</protein>
<gene>
    <name evidence="1" type="ORF">LITE_LOCUS50582</name>
</gene>
<accession>A0AAV0RY71</accession>
<evidence type="ECO:0000313" key="2">
    <source>
        <dbReference type="Proteomes" id="UP001154282"/>
    </source>
</evidence>
<dbReference type="AlphaFoldDB" id="A0AAV0RY71"/>